<keyword evidence="1" id="KW-0472">Membrane</keyword>
<evidence type="ECO:0000313" key="3">
    <source>
        <dbReference type="Proteomes" id="UP001172102"/>
    </source>
</evidence>
<comment type="caution">
    <text evidence="2">The sequence shown here is derived from an EMBL/GenBank/DDBJ whole genome shotgun (WGS) entry which is preliminary data.</text>
</comment>
<keyword evidence="1" id="KW-1133">Transmembrane helix</keyword>
<feature type="transmembrane region" description="Helical" evidence="1">
    <location>
        <begin position="103"/>
        <end position="128"/>
    </location>
</feature>
<gene>
    <name evidence="2" type="ORF">B0H67DRAFT_309894</name>
</gene>
<dbReference type="AlphaFoldDB" id="A0AA40A165"/>
<organism evidence="2 3">
    <name type="scientific">Lasiosphaeris hirsuta</name>
    <dbReference type="NCBI Taxonomy" id="260670"/>
    <lineage>
        <taxon>Eukaryota</taxon>
        <taxon>Fungi</taxon>
        <taxon>Dikarya</taxon>
        <taxon>Ascomycota</taxon>
        <taxon>Pezizomycotina</taxon>
        <taxon>Sordariomycetes</taxon>
        <taxon>Sordariomycetidae</taxon>
        <taxon>Sordariales</taxon>
        <taxon>Lasiosphaeriaceae</taxon>
        <taxon>Lasiosphaeris</taxon>
    </lineage>
</organism>
<name>A0AA40A165_9PEZI</name>
<dbReference type="EMBL" id="JAUKUA010000006">
    <property type="protein sequence ID" value="KAK0707408.1"/>
    <property type="molecule type" value="Genomic_DNA"/>
</dbReference>
<evidence type="ECO:0000256" key="1">
    <source>
        <dbReference type="SAM" id="Phobius"/>
    </source>
</evidence>
<protein>
    <submittedName>
        <fullName evidence="2">Uncharacterized protein</fullName>
    </submittedName>
</protein>
<proteinExistence type="predicted"/>
<reference evidence="2" key="1">
    <citation type="submission" date="2023-06" db="EMBL/GenBank/DDBJ databases">
        <title>Genome-scale phylogeny and comparative genomics of the fungal order Sordariales.</title>
        <authorList>
            <consortium name="Lawrence Berkeley National Laboratory"/>
            <person name="Hensen N."/>
            <person name="Bonometti L."/>
            <person name="Westerberg I."/>
            <person name="Brannstrom I.O."/>
            <person name="Guillou S."/>
            <person name="Cros-Aarteil S."/>
            <person name="Calhoun S."/>
            <person name="Haridas S."/>
            <person name="Kuo A."/>
            <person name="Mondo S."/>
            <person name="Pangilinan J."/>
            <person name="Riley R."/>
            <person name="Labutti K."/>
            <person name="Andreopoulos B."/>
            <person name="Lipzen A."/>
            <person name="Chen C."/>
            <person name="Yanf M."/>
            <person name="Daum C."/>
            <person name="Ng V."/>
            <person name="Clum A."/>
            <person name="Steindorff A."/>
            <person name="Ohm R."/>
            <person name="Martin F."/>
            <person name="Silar P."/>
            <person name="Natvig D."/>
            <person name="Lalanne C."/>
            <person name="Gautier V."/>
            <person name="Ament-Velasquez S.L."/>
            <person name="Kruys A."/>
            <person name="Hutchinson M.I."/>
            <person name="Powell A.J."/>
            <person name="Barry K."/>
            <person name="Miller A.N."/>
            <person name="Grigoriev I.V."/>
            <person name="Debuchy R."/>
            <person name="Gladieux P."/>
            <person name="Thoren M.H."/>
            <person name="Johannesson H."/>
        </authorList>
    </citation>
    <scope>NUCLEOTIDE SEQUENCE</scope>
    <source>
        <strain evidence="2">SMH4607-1</strain>
    </source>
</reference>
<sequence>MRSYLMQTPIHGFLLSASLFSLGVLDFFKLTAGLWLVLETLFPGSCQTEGDVRKAPPFLHSAVLRPTHLISRPGWIAALCFISTSAKPPNLDPEAAHCKCATAYGALFVFTSFFGVFLGFPTFGLHFLSL</sequence>
<keyword evidence="3" id="KW-1185">Reference proteome</keyword>
<keyword evidence="1" id="KW-0812">Transmembrane</keyword>
<evidence type="ECO:0000313" key="2">
    <source>
        <dbReference type="EMBL" id="KAK0707408.1"/>
    </source>
</evidence>
<feature type="transmembrane region" description="Helical" evidence="1">
    <location>
        <begin position="12"/>
        <end position="38"/>
    </location>
</feature>
<accession>A0AA40A165</accession>
<dbReference type="Proteomes" id="UP001172102">
    <property type="component" value="Unassembled WGS sequence"/>
</dbReference>